<reference evidence="6" key="1">
    <citation type="submission" date="2023-02" db="EMBL/GenBank/DDBJ databases">
        <title>Actinokineospora globicatena NBRC 15670.</title>
        <authorList>
            <person name="Ichikawa N."/>
            <person name="Sato H."/>
            <person name="Tonouchi N."/>
        </authorList>
    </citation>
    <scope>NUCLEOTIDE SEQUENCE</scope>
    <source>
        <strain evidence="6">NBRC 15670</strain>
    </source>
</reference>
<comment type="caution">
    <text evidence="6">The sequence shown here is derived from an EMBL/GenBank/DDBJ whole genome shotgun (WGS) entry which is preliminary data.</text>
</comment>
<dbReference type="InterPro" id="IPR029058">
    <property type="entry name" value="AB_hydrolase_fold"/>
</dbReference>
<dbReference type="GO" id="GO:0016787">
    <property type="term" value="F:hydrolase activity"/>
    <property type="evidence" value="ECO:0007669"/>
    <property type="project" value="UniProtKB-KW"/>
</dbReference>
<evidence type="ECO:0000313" key="6">
    <source>
        <dbReference type="EMBL" id="GLW93958.1"/>
    </source>
</evidence>
<keyword evidence="2 4" id="KW-0732">Signal</keyword>
<proteinExistence type="inferred from homology"/>
<dbReference type="Proteomes" id="UP001165042">
    <property type="component" value="Unassembled WGS sequence"/>
</dbReference>
<dbReference type="SUPFAM" id="SSF53474">
    <property type="entry name" value="alpha/beta-Hydrolases"/>
    <property type="match status" value="1"/>
</dbReference>
<dbReference type="PANTHER" id="PTHR43248">
    <property type="entry name" value="2-SUCCINYL-6-HYDROXY-2,4-CYCLOHEXADIENE-1-CARBOXYLATE SYNTHASE"/>
    <property type="match status" value="1"/>
</dbReference>
<feature type="signal peptide" evidence="4">
    <location>
        <begin position="1"/>
        <end position="18"/>
    </location>
</feature>
<feature type="domain" description="AB hydrolase-1" evidence="5">
    <location>
        <begin position="83"/>
        <end position="456"/>
    </location>
</feature>
<dbReference type="AlphaFoldDB" id="A0A9W6QSD2"/>
<evidence type="ECO:0000256" key="1">
    <source>
        <dbReference type="ARBA" id="ARBA00010088"/>
    </source>
</evidence>
<evidence type="ECO:0000259" key="5">
    <source>
        <dbReference type="Pfam" id="PF00561"/>
    </source>
</evidence>
<keyword evidence="3 6" id="KW-0378">Hydrolase</keyword>
<evidence type="ECO:0000256" key="3">
    <source>
        <dbReference type="ARBA" id="ARBA00022801"/>
    </source>
</evidence>
<evidence type="ECO:0000313" key="7">
    <source>
        <dbReference type="Proteomes" id="UP001165042"/>
    </source>
</evidence>
<organism evidence="6 7">
    <name type="scientific">Actinokineospora globicatena</name>
    <dbReference type="NCBI Taxonomy" id="103729"/>
    <lineage>
        <taxon>Bacteria</taxon>
        <taxon>Bacillati</taxon>
        <taxon>Actinomycetota</taxon>
        <taxon>Actinomycetes</taxon>
        <taxon>Pseudonocardiales</taxon>
        <taxon>Pseudonocardiaceae</taxon>
        <taxon>Actinokineospora</taxon>
    </lineage>
</organism>
<evidence type="ECO:0000256" key="2">
    <source>
        <dbReference type="ARBA" id="ARBA00022729"/>
    </source>
</evidence>
<dbReference type="PANTHER" id="PTHR43248:SF29">
    <property type="entry name" value="TRIPEPTIDYL AMINOPEPTIDASE"/>
    <property type="match status" value="1"/>
</dbReference>
<sequence length="479" mass="50645">MRLILALLLMFTTLPATAAATPTGIHWRTCPGDSVRAGPVQRAPGQRCAQIRVPLDHRRPGGSTVSLAVSRLATADPALRRGVLLIVPGGPGGAGLDLPALLGSLLPAEVRARYDLVSFDPRFVGRSDPLTCGIAESDLIDILPWPRPGLPASMDRIAAGCDPRLAYTSTADIARDIDVVRRALGEERVSLLGYSAATYVATVYQSLFPGRVDRMLLDSGVGPDLVWRGIVREWAPATEARFPDFASYAVQAGLVPNADAARALYFTLAARLDGRPVRLADGNPLTGAVFREATRQALYSDQSFPGLAALWSAVRDGRAPGVGLAQVIPILAGKAAPAERGWPAVPPDSFAVGFLGVVCRDAPWPRYARQYTADVATDSTRYPLVGAMTAGMFPCARWPFPPAPQVTLHPATTPTLVLHNLRDPVAPLHGAHSLVATLGPQAHLATFPQGGHGTYLLSNNSQANTTGTAYLADGLLPTP</sequence>
<keyword evidence="7" id="KW-1185">Reference proteome</keyword>
<name>A0A9W6QSD2_9PSEU</name>
<gene>
    <name evidence="6" type="ORF">Aglo03_47740</name>
</gene>
<dbReference type="InterPro" id="IPR000073">
    <property type="entry name" value="AB_hydrolase_1"/>
</dbReference>
<evidence type="ECO:0000256" key="4">
    <source>
        <dbReference type="SAM" id="SignalP"/>
    </source>
</evidence>
<accession>A0A9W6QSD2</accession>
<dbReference type="EMBL" id="BSSD01000007">
    <property type="protein sequence ID" value="GLW93958.1"/>
    <property type="molecule type" value="Genomic_DNA"/>
</dbReference>
<dbReference type="Pfam" id="PF00561">
    <property type="entry name" value="Abhydrolase_1"/>
    <property type="match status" value="1"/>
</dbReference>
<protein>
    <submittedName>
        <fullName evidence="6">Alpha/beta hydrolase</fullName>
    </submittedName>
</protein>
<feature type="chain" id="PRO_5040740686" evidence="4">
    <location>
        <begin position="19"/>
        <end position="479"/>
    </location>
</feature>
<comment type="similarity">
    <text evidence="1">Belongs to the peptidase S33 family.</text>
</comment>
<dbReference type="InterPro" id="IPR051601">
    <property type="entry name" value="Serine_prot/Carboxylest_S33"/>
</dbReference>
<dbReference type="Gene3D" id="3.40.50.1820">
    <property type="entry name" value="alpha/beta hydrolase"/>
    <property type="match status" value="1"/>
</dbReference>
<dbReference type="RefSeq" id="WP_285612166.1">
    <property type="nucleotide sequence ID" value="NZ_BSSD01000007.1"/>
</dbReference>